<reference evidence="1 2" key="1">
    <citation type="submission" date="2024-04" db="EMBL/GenBank/DDBJ databases">
        <title>Novel species of the genus Ideonella isolated from streams.</title>
        <authorList>
            <person name="Lu H."/>
        </authorList>
    </citation>
    <scope>NUCLEOTIDE SEQUENCE [LARGE SCALE GENOMIC DNA]</scope>
    <source>
        <strain evidence="1 2">DXS29W</strain>
    </source>
</reference>
<organism evidence="1 2">
    <name type="scientific">Ideonella lacteola</name>
    <dbReference type="NCBI Taxonomy" id="2984193"/>
    <lineage>
        <taxon>Bacteria</taxon>
        <taxon>Pseudomonadati</taxon>
        <taxon>Pseudomonadota</taxon>
        <taxon>Betaproteobacteria</taxon>
        <taxon>Burkholderiales</taxon>
        <taxon>Sphaerotilaceae</taxon>
        <taxon>Ideonella</taxon>
    </lineage>
</organism>
<proteinExistence type="predicted"/>
<gene>
    <name evidence="1" type="ORF">AACH06_22365</name>
</gene>
<dbReference type="RefSeq" id="WP_341428000.1">
    <property type="nucleotide sequence ID" value="NZ_JBBUTG010000018.1"/>
</dbReference>
<protein>
    <submittedName>
        <fullName evidence="1">Uncharacterized protein</fullName>
    </submittedName>
</protein>
<comment type="caution">
    <text evidence="1">The sequence shown here is derived from an EMBL/GenBank/DDBJ whole genome shotgun (WGS) entry which is preliminary data.</text>
</comment>
<accession>A0ABU9BYA9</accession>
<evidence type="ECO:0000313" key="2">
    <source>
        <dbReference type="Proteomes" id="UP001371218"/>
    </source>
</evidence>
<dbReference type="Gene3D" id="3.10.450.610">
    <property type="match status" value="1"/>
</dbReference>
<dbReference type="EMBL" id="JBBUTG010000018">
    <property type="protein sequence ID" value="MEK8033575.1"/>
    <property type="molecule type" value="Genomic_DNA"/>
</dbReference>
<dbReference type="Proteomes" id="UP001371218">
    <property type="component" value="Unassembled WGS sequence"/>
</dbReference>
<name>A0ABU9BYA9_9BURK</name>
<sequence length="194" mass="21785">MFELSQHYPIGRLVATPEALETQAYRNRELQRMNARLPTIIGLWRPVSTCVSRWAHDVRQFRHIGTVLAQPTIDDDCKRGQVVWGVPDTDCPLALCWDWAEVRVGVVALANPMTVFSNVRLLAEDGAPLSHGQTLLELNGVIHELNWQRQLCDELSFRRCRASNQRQTVRQSRVNAVRSRSSGGASLGMAVALS</sequence>
<evidence type="ECO:0000313" key="1">
    <source>
        <dbReference type="EMBL" id="MEK8033575.1"/>
    </source>
</evidence>
<keyword evidence="2" id="KW-1185">Reference proteome</keyword>